<keyword evidence="3" id="KW-1003">Cell membrane</keyword>
<feature type="transmembrane region" description="Helical" evidence="9">
    <location>
        <begin position="394"/>
        <end position="414"/>
    </location>
</feature>
<sequence length="908" mass="97875">MQNLLPFIVTGLVTGMIYGLAGTGLVLTFKTSAIFNFGHGAILTAAAMVYYWLRFTLHWDWKIAFVATVFMAGPIFGLLMERVARTLSRQPTPMKILGTVGLTVAVPSLCLLFYPESNKGLFIDRVPGLPFSNRKEYKWRIFDINIFGDQIVIAVIAVIAVAALYALFRYTRLGATMRAAVDDPDLLDLLGTNPIGVRRVAWMIGCMFAALSGILILPLVGLQPYNLTFLAMYAFGAAAIGGFTSIPVTFLGGLLIGIAQDLIGYQVSKYHWQSLDGLADALPFLILFIVLLVLAKNKLSPRSDAESRPPVQWHGSPRLRIGAGVFILGLLALVPNLVGGKLAYYSFGLCTAILVLSLGLLIKTSGQVSLCHATFAGIGALAFSRLTVEAHVPWLIALPLAGLIVVPIGALVALPAIRLHGVYLALATFGFGILVTRLFFTQSWMFKIFAGGRKVPAPFGSGDAHTRYYVILAVFAVSAIAITIITQSRLGRMLRGMSGSPTAISTLGLSTNVIKLIVFCCSAFFASIAGVMFGMQLTVIDGATTNFQPYYSLVLVAILGLAPFREPWYAIVAAISMVLPAYFDGARTPNVLNALFGIFAILIALRGGHSSMGPKLRKIFDRLQERTKSRTIAVNDDDFVQYTTSPSTLGLEIENLTIDFGGLRAVNDVCLSVPVGRITGLIGPNGAGKTTTFNAVSGINRNVIGHLTFNGSDIGTRGPAARGRLGIGRTFQRMDLADELSVMDNVNLGHESALAGQNIFRQLFATSSERQRTHCSARSALELCGITHLADHQAGELSTGERRLVELARCLAGEFDVLLLDEPSSGLDRSETLRFAEVLQRVVTERGCGILLVEHDMSLVMNVCQYIYVLDFGHLIFEGDAATVSASPLVRAAYLGSESNEVSTVVLR</sequence>
<feature type="transmembrane region" description="Helical" evidence="9">
    <location>
        <begin position="33"/>
        <end position="53"/>
    </location>
</feature>
<dbReference type="Gene3D" id="3.40.50.300">
    <property type="entry name" value="P-loop containing nucleotide triphosphate hydrolases"/>
    <property type="match status" value="1"/>
</dbReference>
<evidence type="ECO:0000313" key="11">
    <source>
        <dbReference type="EMBL" id="CAB4774825.1"/>
    </source>
</evidence>
<dbReference type="PANTHER" id="PTHR45772">
    <property type="entry name" value="CONSERVED COMPONENT OF ABC TRANSPORTER FOR NATURAL AMINO ACIDS-RELATED"/>
    <property type="match status" value="1"/>
</dbReference>
<reference evidence="11" key="1">
    <citation type="submission" date="2020-05" db="EMBL/GenBank/DDBJ databases">
        <authorList>
            <person name="Chiriac C."/>
            <person name="Salcher M."/>
            <person name="Ghai R."/>
            <person name="Kavagutti S V."/>
        </authorList>
    </citation>
    <scope>NUCLEOTIDE SEQUENCE</scope>
</reference>
<evidence type="ECO:0000256" key="6">
    <source>
        <dbReference type="ARBA" id="ARBA00022840"/>
    </source>
</evidence>
<dbReference type="InterPro" id="IPR027417">
    <property type="entry name" value="P-loop_NTPase"/>
</dbReference>
<evidence type="ECO:0000256" key="2">
    <source>
        <dbReference type="ARBA" id="ARBA00022448"/>
    </source>
</evidence>
<keyword evidence="5" id="KW-0547">Nucleotide-binding</keyword>
<feature type="domain" description="ABC transporter" evidence="10">
    <location>
        <begin position="651"/>
        <end position="897"/>
    </location>
</feature>
<keyword evidence="2" id="KW-0813">Transport</keyword>
<feature type="transmembrane region" description="Helical" evidence="9">
    <location>
        <begin position="65"/>
        <end position="84"/>
    </location>
</feature>
<dbReference type="GO" id="GO:0005524">
    <property type="term" value="F:ATP binding"/>
    <property type="evidence" value="ECO:0007669"/>
    <property type="project" value="UniProtKB-KW"/>
</dbReference>
<feature type="transmembrane region" description="Helical" evidence="9">
    <location>
        <begin position="344"/>
        <end position="362"/>
    </location>
</feature>
<feature type="transmembrane region" description="Helical" evidence="9">
    <location>
        <begin position="96"/>
        <end position="115"/>
    </location>
</feature>
<dbReference type="SMART" id="SM00382">
    <property type="entry name" value="AAA"/>
    <property type="match status" value="1"/>
</dbReference>
<dbReference type="SUPFAM" id="SSF52540">
    <property type="entry name" value="P-loop containing nucleoside triphosphate hydrolases"/>
    <property type="match status" value="1"/>
</dbReference>
<gene>
    <name evidence="11" type="ORF">UFOPK2921_00471</name>
</gene>
<accession>A0A6J6VV03</accession>
<dbReference type="CDD" id="cd03219">
    <property type="entry name" value="ABC_Mj1267_LivG_branched"/>
    <property type="match status" value="1"/>
</dbReference>
<dbReference type="InterPro" id="IPR003593">
    <property type="entry name" value="AAA+_ATPase"/>
</dbReference>
<feature type="transmembrane region" description="Helical" evidence="9">
    <location>
        <begin position="144"/>
        <end position="168"/>
    </location>
</feature>
<dbReference type="InterPro" id="IPR051120">
    <property type="entry name" value="ABC_AA/LPS_Transport"/>
</dbReference>
<feature type="transmembrane region" description="Helical" evidence="9">
    <location>
        <begin position="318"/>
        <end position="338"/>
    </location>
</feature>
<dbReference type="Pfam" id="PF02653">
    <property type="entry name" value="BPD_transp_2"/>
    <property type="match status" value="2"/>
</dbReference>
<dbReference type="GO" id="GO:0016887">
    <property type="term" value="F:ATP hydrolysis activity"/>
    <property type="evidence" value="ECO:0007669"/>
    <property type="project" value="InterPro"/>
</dbReference>
<proteinExistence type="predicted"/>
<dbReference type="Pfam" id="PF00005">
    <property type="entry name" value="ABC_tran"/>
    <property type="match status" value="1"/>
</dbReference>
<keyword evidence="7 9" id="KW-1133">Transmembrane helix</keyword>
<feature type="transmembrane region" description="Helical" evidence="9">
    <location>
        <begin position="278"/>
        <end position="297"/>
    </location>
</feature>
<feature type="transmembrane region" description="Helical" evidence="9">
    <location>
        <begin position="547"/>
        <end position="564"/>
    </location>
</feature>
<dbReference type="EMBL" id="CAEZZV010000043">
    <property type="protein sequence ID" value="CAB4774825.1"/>
    <property type="molecule type" value="Genomic_DNA"/>
</dbReference>
<feature type="transmembrane region" description="Helical" evidence="9">
    <location>
        <begin position="232"/>
        <end position="258"/>
    </location>
</feature>
<feature type="transmembrane region" description="Helical" evidence="9">
    <location>
        <begin position="200"/>
        <end position="220"/>
    </location>
</feature>
<feature type="transmembrane region" description="Helical" evidence="9">
    <location>
        <begin position="591"/>
        <end position="608"/>
    </location>
</feature>
<dbReference type="AlphaFoldDB" id="A0A6J6VV03"/>
<keyword evidence="8 9" id="KW-0472">Membrane</keyword>
<dbReference type="GO" id="GO:0015658">
    <property type="term" value="F:branched-chain amino acid transmembrane transporter activity"/>
    <property type="evidence" value="ECO:0007669"/>
    <property type="project" value="InterPro"/>
</dbReference>
<evidence type="ECO:0000256" key="8">
    <source>
        <dbReference type="ARBA" id="ARBA00023136"/>
    </source>
</evidence>
<feature type="transmembrane region" description="Helical" evidence="9">
    <location>
        <begin position="421"/>
        <end position="440"/>
    </location>
</feature>
<evidence type="ECO:0000256" key="5">
    <source>
        <dbReference type="ARBA" id="ARBA00022741"/>
    </source>
</evidence>
<feature type="transmembrane region" description="Helical" evidence="9">
    <location>
        <begin position="507"/>
        <end position="535"/>
    </location>
</feature>
<dbReference type="CDD" id="cd06582">
    <property type="entry name" value="TM_PBP1_LivH_like"/>
    <property type="match status" value="1"/>
</dbReference>
<dbReference type="InterPro" id="IPR043428">
    <property type="entry name" value="LivM-like"/>
</dbReference>
<dbReference type="PANTHER" id="PTHR45772:SF9">
    <property type="entry name" value="CONSERVED COMPONENT OF ABC TRANSPORTER FOR NATURAL AMINO ACIDS"/>
    <property type="match status" value="1"/>
</dbReference>
<evidence type="ECO:0000256" key="4">
    <source>
        <dbReference type="ARBA" id="ARBA00022692"/>
    </source>
</evidence>
<dbReference type="PROSITE" id="PS50893">
    <property type="entry name" value="ABC_TRANSPORTER_2"/>
    <property type="match status" value="1"/>
</dbReference>
<keyword evidence="6" id="KW-0067">ATP-binding</keyword>
<organism evidence="11">
    <name type="scientific">freshwater metagenome</name>
    <dbReference type="NCBI Taxonomy" id="449393"/>
    <lineage>
        <taxon>unclassified sequences</taxon>
        <taxon>metagenomes</taxon>
        <taxon>ecological metagenomes</taxon>
    </lineage>
</organism>
<feature type="transmembrane region" description="Helical" evidence="9">
    <location>
        <begin position="7"/>
        <end position="27"/>
    </location>
</feature>
<dbReference type="InterPro" id="IPR003439">
    <property type="entry name" value="ABC_transporter-like_ATP-bd"/>
</dbReference>
<dbReference type="CDD" id="cd06581">
    <property type="entry name" value="TM_PBP1_LivM_like"/>
    <property type="match status" value="1"/>
</dbReference>
<dbReference type="GO" id="GO:0005886">
    <property type="term" value="C:plasma membrane"/>
    <property type="evidence" value="ECO:0007669"/>
    <property type="project" value="UniProtKB-SubCell"/>
</dbReference>
<evidence type="ECO:0000256" key="9">
    <source>
        <dbReference type="SAM" id="Phobius"/>
    </source>
</evidence>
<comment type="subcellular location">
    <subcellularLocation>
        <location evidence="1">Cell membrane</location>
        <topology evidence="1">Multi-pass membrane protein</topology>
    </subcellularLocation>
</comment>
<evidence type="ECO:0000256" key="7">
    <source>
        <dbReference type="ARBA" id="ARBA00022989"/>
    </source>
</evidence>
<keyword evidence="4 9" id="KW-0812">Transmembrane</keyword>
<name>A0A6J6VV03_9ZZZZ</name>
<dbReference type="InterPro" id="IPR001851">
    <property type="entry name" value="ABC_transp_permease"/>
</dbReference>
<feature type="transmembrane region" description="Helical" evidence="9">
    <location>
        <begin position="468"/>
        <end position="486"/>
    </location>
</feature>
<evidence type="ECO:0000256" key="1">
    <source>
        <dbReference type="ARBA" id="ARBA00004651"/>
    </source>
</evidence>
<evidence type="ECO:0000259" key="10">
    <source>
        <dbReference type="PROSITE" id="PS50893"/>
    </source>
</evidence>
<evidence type="ECO:0000256" key="3">
    <source>
        <dbReference type="ARBA" id="ARBA00022475"/>
    </source>
</evidence>
<protein>
    <submittedName>
        <fullName evidence="11">Unannotated protein</fullName>
    </submittedName>
</protein>